<dbReference type="AlphaFoldDB" id="A0A3M0MMF5"/>
<comment type="subcellular location">
    <subcellularLocation>
        <location evidence="10">Cell inner membrane</location>
        <topology evidence="10">Multi-pass membrane protein</topology>
    </subcellularLocation>
    <subcellularLocation>
        <location evidence="1">Cell membrane</location>
        <topology evidence="1">Multi-pass membrane protein</topology>
    </subcellularLocation>
</comment>
<feature type="transmembrane region" description="Helical" evidence="12">
    <location>
        <begin position="259"/>
        <end position="279"/>
    </location>
</feature>
<comment type="function">
    <text evidence="10">Low-affinity potassium transport system. Interacts with Trk system potassium uptake protein TrkA.</text>
</comment>
<feature type="binding site" evidence="11">
    <location>
        <position position="419"/>
    </location>
    <ligand>
        <name>K(+)</name>
        <dbReference type="ChEBI" id="CHEBI:29103"/>
    </ligand>
</feature>
<comment type="similarity">
    <text evidence="10">Belongs to the TrkH potassium transport family.</text>
</comment>
<evidence type="ECO:0000256" key="10">
    <source>
        <dbReference type="PIRNR" id="PIRNR006247"/>
    </source>
</evidence>
<keyword evidence="7 12" id="KW-1133">Transmembrane helix</keyword>
<dbReference type="InterPro" id="IPR003445">
    <property type="entry name" value="Cat_transpt"/>
</dbReference>
<feature type="transmembrane region" description="Helical" evidence="12">
    <location>
        <begin position="170"/>
        <end position="191"/>
    </location>
</feature>
<evidence type="ECO:0000256" key="12">
    <source>
        <dbReference type="SAM" id="Phobius"/>
    </source>
</evidence>
<evidence type="ECO:0000256" key="4">
    <source>
        <dbReference type="ARBA" id="ARBA00022538"/>
    </source>
</evidence>
<keyword evidence="4 10" id="KW-0633">Potassium transport</keyword>
<dbReference type="RefSeq" id="WP_122113929.1">
    <property type="nucleotide sequence ID" value="NZ_QOKZ01000009.1"/>
</dbReference>
<evidence type="ECO:0000256" key="9">
    <source>
        <dbReference type="ARBA" id="ARBA00023136"/>
    </source>
</evidence>
<dbReference type="GO" id="GO:0005886">
    <property type="term" value="C:plasma membrane"/>
    <property type="evidence" value="ECO:0007669"/>
    <property type="project" value="UniProtKB-SubCell"/>
</dbReference>
<feature type="binding site" evidence="11">
    <location>
        <position position="210"/>
    </location>
    <ligand>
        <name>K(+)</name>
        <dbReference type="ChEBI" id="CHEBI:29103"/>
    </ligand>
</feature>
<keyword evidence="2 10" id="KW-0813">Transport</keyword>
<keyword evidence="9 10" id="KW-0472">Membrane</keyword>
<dbReference type="PIRSF" id="PIRSF006247">
    <property type="entry name" value="TrkH"/>
    <property type="match status" value="1"/>
</dbReference>
<protein>
    <recommendedName>
        <fullName evidence="10">Trk system potassium uptake protein</fullName>
    </recommendedName>
</protein>
<dbReference type="PANTHER" id="PTHR32024:SF3">
    <property type="entry name" value="TRK SYSTEM POTASSIUM UPTAKE PROTEIN"/>
    <property type="match status" value="1"/>
</dbReference>
<dbReference type="EMBL" id="QOKZ01000009">
    <property type="protein sequence ID" value="RMC32467.1"/>
    <property type="molecule type" value="Genomic_DNA"/>
</dbReference>
<dbReference type="Proteomes" id="UP000273516">
    <property type="component" value="Unassembled WGS sequence"/>
</dbReference>
<name>A0A3M0MMF5_9RHOB</name>
<feature type="binding site" evidence="11">
    <location>
        <position position="302"/>
    </location>
    <ligand>
        <name>K(+)</name>
        <dbReference type="ChEBI" id="CHEBI:29103"/>
    </ligand>
</feature>
<reference evidence="13 14" key="1">
    <citation type="submission" date="2018-07" db="EMBL/GenBank/DDBJ databases">
        <authorList>
            <person name="Zhang Y."/>
            <person name="Wang L."/>
            <person name="Ma S."/>
        </authorList>
    </citation>
    <scope>NUCLEOTIDE SEQUENCE [LARGE SCALE GENOMIC DNA]</scope>
    <source>
        <strain evidence="13 14">4-2</strain>
    </source>
</reference>
<sequence>MSFVIFVNGLAFLFFAILMILDAAIFPATGSVFLFSGMLCGIAGGMTAVAGASDWSGFRRLHAFLLTSTTWVSAALAGAMPLWLWGLTPVDAVFESMSGITTTGSTVMTGLDTTPKGVLFWRALLQGIGGVGFIVTGMALLPMLRVGGMQLFRTESSDQADKELKSASRFALATLIVYLGLILICAVIYALGGMTAFDAITHAMTTLATGGYSNYDASFGHFESPFLQWSATVFMVLGALPFVWYIRVYTRRSLRSEQIGMMMASLILSILAISLWLALFGDQNFFVAMRLVAFNVVSVVTTTGYATTDYTAWGSLAVAIFFMLTAVGGCTGSTGGGIKAMRWIVMARVLKAEIARIYQPHIVKVIRYEGRVVEQDVLSGVISFVTIYFATFVAMSFVLNLVGVDFTSAVSGTLQALGNVGPGVGPIIGPAGNFSTLSDPAKLILSLGMYLGRLEILTVFIVFMPGYWRSLH</sequence>
<feature type="binding site" evidence="11">
    <location>
        <position position="102"/>
    </location>
    <ligand>
        <name>K(+)</name>
        <dbReference type="ChEBI" id="CHEBI:29103"/>
    </ligand>
</feature>
<feature type="transmembrane region" description="Helical" evidence="12">
    <location>
        <begin position="64"/>
        <end position="85"/>
    </location>
</feature>
<accession>A0A3M0MMF5</accession>
<keyword evidence="14" id="KW-1185">Reference proteome</keyword>
<feature type="transmembrane region" description="Helical" evidence="12">
    <location>
        <begin position="443"/>
        <end position="468"/>
    </location>
</feature>
<evidence type="ECO:0000256" key="7">
    <source>
        <dbReference type="ARBA" id="ARBA00022989"/>
    </source>
</evidence>
<organism evidence="13 14">
    <name type="scientific">Paracoccus alkanivorans</name>
    <dbReference type="NCBI Taxonomy" id="2116655"/>
    <lineage>
        <taxon>Bacteria</taxon>
        <taxon>Pseudomonadati</taxon>
        <taxon>Pseudomonadota</taxon>
        <taxon>Alphaproteobacteria</taxon>
        <taxon>Rhodobacterales</taxon>
        <taxon>Paracoccaceae</taxon>
        <taxon>Paracoccus</taxon>
    </lineage>
</organism>
<dbReference type="GO" id="GO:0046872">
    <property type="term" value="F:metal ion binding"/>
    <property type="evidence" value="ECO:0007669"/>
    <property type="project" value="UniProtKB-KW"/>
</dbReference>
<dbReference type="GO" id="GO:0015379">
    <property type="term" value="F:potassium:chloride symporter activity"/>
    <property type="evidence" value="ECO:0007669"/>
    <property type="project" value="InterPro"/>
</dbReference>
<dbReference type="PANTHER" id="PTHR32024">
    <property type="entry name" value="TRK SYSTEM POTASSIUM UPTAKE PROTEIN TRKG-RELATED"/>
    <property type="match status" value="1"/>
</dbReference>
<keyword evidence="11" id="KW-0479">Metal-binding</keyword>
<feature type="transmembrane region" description="Helical" evidence="12">
    <location>
        <begin position="226"/>
        <end position="247"/>
    </location>
</feature>
<feature type="binding site" evidence="11">
    <location>
        <position position="420"/>
    </location>
    <ligand>
        <name>K(+)</name>
        <dbReference type="ChEBI" id="CHEBI:29103"/>
    </ligand>
</feature>
<feature type="transmembrane region" description="Helical" evidence="12">
    <location>
        <begin position="5"/>
        <end position="26"/>
    </location>
</feature>
<evidence type="ECO:0000256" key="3">
    <source>
        <dbReference type="ARBA" id="ARBA00022475"/>
    </source>
</evidence>
<evidence type="ECO:0000256" key="8">
    <source>
        <dbReference type="ARBA" id="ARBA00023065"/>
    </source>
</evidence>
<dbReference type="Pfam" id="PF02386">
    <property type="entry name" value="TrkH"/>
    <property type="match status" value="2"/>
</dbReference>
<feature type="transmembrane region" description="Helical" evidence="12">
    <location>
        <begin position="377"/>
        <end position="399"/>
    </location>
</feature>
<comment type="caution">
    <text evidence="13">The sequence shown here is derived from an EMBL/GenBank/DDBJ whole genome shotgun (WGS) entry which is preliminary data.</text>
</comment>
<evidence type="ECO:0000256" key="5">
    <source>
        <dbReference type="ARBA" id="ARBA00022692"/>
    </source>
</evidence>
<evidence type="ECO:0000256" key="6">
    <source>
        <dbReference type="ARBA" id="ARBA00022958"/>
    </source>
</evidence>
<dbReference type="InterPro" id="IPR004772">
    <property type="entry name" value="TrkH"/>
</dbReference>
<evidence type="ECO:0000313" key="14">
    <source>
        <dbReference type="Proteomes" id="UP000273516"/>
    </source>
</evidence>
<evidence type="ECO:0000313" key="13">
    <source>
        <dbReference type="EMBL" id="RMC32467.1"/>
    </source>
</evidence>
<evidence type="ECO:0000256" key="1">
    <source>
        <dbReference type="ARBA" id="ARBA00004651"/>
    </source>
</evidence>
<evidence type="ECO:0000256" key="11">
    <source>
        <dbReference type="PIRSR" id="PIRSR006247-1"/>
    </source>
</evidence>
<keyword evidence="3 10" id="KW-1003">Cell membrane</keyword>
<keyword evidence="10" id="KW-0997">Cell inner membrane</keyword>
<keyword evidence="6 10" id="KW-0630">Potassium</keyword>
<keyword evidence="5 12" id="KW-0812">Transmembrane</keyword>
<gene>
    <name evidence="13" type="ORF">C9E81_19025</name>
</gene>
<dbReference type="OrthoDB" id="9810952at2"/>
<feature type="transmembrane region" description="Helical" evidence="12">
    <location>
        <begin position="312"/>
        <end position="338"/>
    </location>
</feature>
<feature type="binding site" evidence="11">
    <location>
        <position position="303"/>
    </location>
    <ligand>
        <name>K(+)</name>
        <dbReference type="ChEBI" id="CHEBI:29103"/>
    </ligand>
</feature>
<keyword evidence="8 10" id="KW-0406">Ion transport</keyword>
<evidence type="ECO:0000256" key="2">
    <source>
        <dbReference type="ARBA" id="ARBA00022448"/>
    </source>
</evidence>
<proteinExistence type="inferred from homology"/>
<feature type="transmembrane region" description="Helical" evidence="12">
    <location>
        <begin position="32"/>
        <end position="52"/>
    </location>
</feature>
<feature type="transmembrane region" description="Helical" evidence="12">
    <location>
        <begin position="119"/>
        <end position="144"/>
    </location>
</feature>
<feature type="binding site" evidence="11">
    <location>
        <position position="103"/>
    </location>
    <ligand>
        <name>K(+)</name>
        <dbReference type="ChEBI" id="CHEBI:29103"/>
    </ligand>
</feature>